<comment type="catalytic activity">
    <reaction evidence="12 13">
        <text>tRNA(Phe) + L-phenylalanine + ATP = L-phenylalanyl-tRNA(Phe) + AMP + diphosphate + H(+)</text>
        <dbReference type="Rhea" id="RHEA:19413"/>
        <dbReference type="Rhea" id="RHEA-COMP:9668"/>
        <dbReference type="Rhea" id="RHEA-COMP:9699"/>
        <dbReference type="ChEBI" id="CHEBI:15378"/>
        <dbReference type="ChEBI" id="CHEBI:30616"/>
        <dbReference type="ChEBI" id="CHEBI:33019"/>
        <dbReference type="ChEBI" id="CHEBI:58095"/>
        <dbReference type="ChEBI" id="CHEBI:78442"/>
        <dbReference type="ChEBI" id="CHEBI:78531"/>
        <dbReference type="ChEBI" id="CHEBI:456215"/>
        <dbReference type="EC" id="6.1.1.20"/>
    </reaction>
</comment>
<feature type="binding site" evidence="13">
    <location>
        <position position="405"/>
    </location>
    <ligand>
        <name>Mg(2+)</name>
        <dbReference type="ChEBI" id="CHEBI:18420"/>
        <note>shared with alpha subunit</note>
    </ligand>
</feature>
<dbReference type="InterPro" id="IPR005121">
    <property type="entry name" value="Fdx_antiC-bd"/>
</dbReference>
<keyword evidence="7 13" id="KW-0547">Nucleotide-binding</keyword>
<dbReference type="HAMAP" id="MF_00283">
    <property type="entry name" value="Phe_tRNA_synth_beta1"/>
    <property type="match status" value="1"/>
</dbReference>
<dbReference type="InterPro" id="IPR005146">
    <property type="entry name" value="B3/B4_tRNA-bd"/>
</dbReference>
<dbReference type="Gene3D" id="3.30.70.380">
    <property type="entry name" value="Ferrodoxin-fold anticodon-binding domain"/>
    <property type="match status" value="1"/>
</dbReference>
<dbReference type="EMBL" id="SJPZ01000001">
    <property type="protein sequence ID" value="TWU67348.1"/>
    <property type="molecule type" value="Genomic_DNA"/>
</dbReference>
<dbReference type="SUPFAM" id="SSF46955">
    <property type="entry name" value="Putative DNA-binding domain"/>
    <property type="match status" value="2"/>
</dbReference>
<dbReference type="SMART" id="SM00874">
    <property type="entry name" value="B5"/>
    <property type="match status" value="1"/>
</dbReference>
<dbReference type="Pfam" id="PF03484">
    <property type="entry name" value="B5"/>
    <property type="match status" value="1"/>
</dbReference>
<keyword evidence="9 13" id="KW-0460">Magnesium</keyword>
<evidence type="ECO:0000313" key="17">
    <source>
        <dbReference type="Proteomes" id="UP000316476"/>
    </source>
</evidence>
<keyword evidence="6 13" id="KW-0479">Metal-binding</keyword>
<evidence type="ECO:0000313" key="16">
    <source>
        <dbReference type="EMBL" id="TWU67348.1"/>
    </source>
</evidence>
<dbReference type="GO" id="GO:0006432">
    <property type="term" value="P:phenylalanyl-tRNA aminoacylation"/>
    <property type="evidence" value="ECO:0007669"/>
    <property type="project" value="UniProtKB-UniRule"/>
</dbReference>
<evidence type="ECO:0000256" key="5">
    <source>
        <dbReference type="ARBA" id="ARBA00022598"/>
    </source>
</evidence>
<dbReference type="Proteomes" id="UP000316476">
    <property type="component" value="Unassembled WGS sequence"/>
</dbReference>
<feature type="binding site" evidence="13">
    <location>
        <position position="414"/>
    </location>
    <ligand>
        <name>Mg(2+)</name>
        <dbReference type="ChEBI" id="CHEBI:18420"/>
        <note>shared with alpha subunit</note>
    </ligand>
</feature>
<evidence type="ECO:0000259" key="15">
    <source>
        <dbReference type="PROSITE" id="PS51483"/>
    </source>
</evidence>
<dbReference type="InterPro" id="IPR020825">
    <property type="entry name" value="Phe-tRNA_synthase-like_B3/B4"/>
</dbReference>
<dbReference type="InterPro" id="IPR045864">
    <property type="entry name" value="aa-tRNA-synth_II/BPL/LPL"/>
</dbReference>
<keyword evidence="8 13" id="KW-0067">ATP-binding</keyword>
<protein>
    <recommendedName>
        <fullName evidence="13">Phenylalanine--tRNA ligase beta subunit</fullName>
        <ecNumber evidence="13">6.1.1.20</ecNumber>
    </recommendedName>
    <alternativeName>
        <fullName evidence="13">Phenylalanyl-tRNA synthetase beta subunit</fullName>
        <shortName evidence="13">PheRS</shortName>
    </alternativeName>
</protein>
<dbReference type="EC" id="6.1.1.20" evidence="13"/>
<dbReference type="GO" id="GO:0004826">
    <property type="term" value="F:phenylalanine-tRNA ligase activity"/>
    <property type="evidence" value="ECO:0007669"/>
    <property type="project" value="UniProtKB-UniRule"/>
</dbReference>
<name>A0A5C6G138_9PLAN</name>
<dbReference type="GO" id="GO:0005524">
    <property type="term" value="F:ATP binding"/>
    <property type="evidence" value="ECO:0007669"/>
    <property type="project" value="UniProtKB-UniRule"/>
</dbReference>
<dbReference type="Pfam" id="PF17759">
    <property type="entry name" value="tRNA_synthFbeta"/>
    <property type="match status" value="1"/>
</dbReference>
<evidence type="ECO:0000256" key="4">
    <source>
        <dbReference type="ARBA" id="ARBA00022490"/>
    </source>
</evidence>
<comment type="cofactor">
    <cofactor evidence="13">
        <name>Mg(2+)</name>
        <dbReference type="ChEBI" id="CHEBI:18420"/>
    </cofactor>
    <text evidence="13">Binds 2 magnesium ions per tetramer.</text>
</comment>
<dbReference type="SMART" id="SM00896">
    <property type="entry name" value="FDX-ACB"/>
    <property type="match status" value="1"/>
</dbReference>
<dbReference type="Gene3D" id="3.30.930.10">
    <property type="entry name" value="Bira Bifunctional Protein, Domain 2"/>
    <property type="match status" value="1"/>
</dbReference>
<dbReference type="InterPro" id="IPR005147">
    <property type="entry name" value="tRNA_synthase_B5-dom"/>
</dbReference>
<evidence type="ECO:0000256" key="10">
    <source>
        <dbReference type="ARBA" id="ARBA00022917"/>
    </source>
</evidence>
<dbReference type="SUPFAM" id="SSF55681">
    <property type="entry name" value="Class II aaRS and biotin synthetases"/>
    <property type="match status" value="1"/>
</dbReference>
<organism evidence="16 17">
    <name type="scientific">Crateriforma conspicua</name>
    <dbReference type="NCBI Taxonomy" id="2527996"/>
    <lineage>
        <taxon>Bacteria</taxon>
        <taxon>Pseudomonadati</taxon>
        <taxon>Planctomycetota</taxon>
        <taxon>Planctomycetia</taxon>
        <taxon>Planctomycetales</taxon>
        <taxon>Planctomycetaceae</taxon>
        <taxon>Crateriforma</taxon>
    </lineage>
</organism>
<comment type="similarity">
    <text evidence="2 13">Belongs to the phenylalanyl-tRNA synthetase beta subunit family. Type 1 subfamily.</text>
</comment>
<dbReference type="Gene3D" id="3.30.56.10">
    <property type="match status" value="2"/>
</dbReference>
<proteinExistence type="inferred from homology"/>
<evidence type="ECO:0000259" key="14">
    <source>
        <dbReference type="PROSITE" id="PS51447"/>
    </source>
</evidence>
<evidence type="ECO:0000256" key="3">
    <source>
        <dbReference type="ARBA" id="ARBA00011209"/>
    </source>
</evidence>
<dbReference type="Pfam" id="PF03147">
    <property type="entry name" value="FDX-ACB"/>
    <property type="match status" value="1"/>
</dbReference>
<evidence type="ECO:0000256" key="12">
    <source>
        <dbReference type="ARBA" id="ARBA00049255"/>
    </source>
</evidence>
<feature type="domain" description="B5" evidence="15">
    <location>
        <begin position="350"/>
        <end position="427"/>
    </location>
</feature>
<dbReference type="PANTHER" id="PTHR10947">
    <property type="entry name" value="PHENYLALANYL-TRNA SYNTHETASE BETA CHAIN AND LEUCINE-RICH REPEAT-CONTAINING PROTEIN 47"/>
    <property type="match status" value="1"/>
</dbReference>
<dbReference type="Gene3D" id="3.50.40.10">
    <property type="entry name" value="Phenylalanyl-trna Synthetase, Chain B, domain 3"/>
    <property type="match status" value="1"/>
</dbReference>
<dbReference type="SUPFAM" id="SSF56037">
    <property type="entry name" value="PheT/TilS domain"/>
    <property type="match status" value="1"/>
</dbReference>
<evidence type="ECO:0000256" key="8">
    <source>
        <dbReference type="ARBA" id="ARBA00022840"/>
    </source>
</evidence>
<dbReference type="GO" id="GO:0003723">
    <property type="term" value="F:RNA binding"/>
    <property type="evidence" value="ECO:0007669"/>
    <property type="project" value="InterPro"/>
</dbReference>
<evidence type="ECO:0000256" key="6">
    <source>
        <dbReference type="ARBA" id="ARBA00022723"/>
    </source>
</evidence>
<evidence type="ECO:0000256" key="13">
    <source>
        <dbReference type="HAMAP-Rule" id="MF_00283"/>
    </source>
</evidence>
<dbReference type="PANTHER" id="PTHR10947:SF0">
    <property type="entry name" value="PHENYLALANINE--TRNA LIGASE BETA SUBUNIT"/>
    <property type="match status" value="1"/>
</dbReference>
<keyword evidence="11 13" id="KW-0030">Aminoacyl-tRNA synthetase</keyword>
<evidence type="ECO:0000256" key="1">
    <source>
        <dbReference type="ARBA" id="ARBA00004496"/>
    </source>
</evidence>
<dbReference type="InterPro" id="IPR004532">
    <property type="entry name" value="Phe-tRNA-ligase_IIc_bsu_bact"/>
</dbReference>
<dbReference type="InterPro" id="IPR036690">
    <property type="entry name" value="Fdx_antiC-bd_sf"/>
</dbReference>
<dbReference type="AlphaFoldDB" id="A0A5C6G138"/>
<sequence length="740" mass="80493">MSHDLTVTGLCAVTASCLPFAGDFFYHPWLDDGVGGPRRVAVDSVCASIPTASVPLNTQHSDMLVSWKWLSRYVNLDMPQKELEDRFSFSGLNHESSETVGDDVVIDLEVTSNRGDCLGHLGVAREVGVLFDQQVCVPKVELTEGDTAVKSLLSVENRFPDACPRYTARVIQGVKIGPSPSEIADVLESVGIGLVNNVVDITNFVMLECGQPLHAFDYDKIAGQKIVVRPADKDETIEAIDHRQYALDPSMCVIADAEQASAVAGVMGGADSEINEASTNLVIEAADFTPLSVRRTARALKLHSPSSYRFERRVDPAGIDWASRRACQLIAQHAGGTVCNGVLDTAPEIPARPPIVLRLSQVERILGIRIAQTEIQRILTALGCKEDKSTVGESHAFVPPTWRHDLTREADLIEEVARIHGYDKIPENASIPVAPSRARSFDTAVSKVRRVLTSAGISEAMTPSVVTRKLDESISPWTGRPAMQTQTAMLEGSRRLRRSLIPSLLSSRAGNWSASSLHADLFEIAHIYLPSEDDDGLPEETYALGLVRGGDFFQLKGIVESLCSRLGVHGRLTVDVVDCQGIQSGTASKLMIQVDGQSHEIGYMGTVDAATLKSWKLPDPVQVAELSLPVVFELANLVPQQQSISPFPSIQRDLNFVLAESVRWGELETVVRSAVDENLAGVRYVETYRDADKDGPDTKRVLLSVELQSATETLSGQQADTMIQSIVDACDQKLSAKLLQ</sequence>
<dbReference type="InterPro" id="IPR041616">
    <property type="entry name" value="PheRS_beta_core"/>
</dbReference>
<dbReference type="Pfam" id="PF03483">
    <property type="entry name" value="B3_4"/>
    <property type="match status" value="1"/>
</dbReference>
<dbReference type="InterPro" id="IPR045060">
    <property type="entry name" value="Phe-tRNA-ligase_IIc_bsu"/>
</dbReference>
<comment type="subcellular location">
    <subcellularLocation>
        <location evidence="1 13">Cytoplasm</location>
    </subcellularLocation>
</comment>
<keyword evidence="4 13" id="KW-0963">Cytoplasm</keyword>
<feature type="binding site" evidence="13">
    <location>
        <position position="415"/>
    </location>
    <ligand>
        <name>Mg(2+)</name>
        <dbReference type="ChEBI" id="CHEBI:18420"/>
        <note>shared with alpha subunit</note>
    </ligand>
</feature>
<dbReference type="InterPro" id="IPR009061">
    <property type="entry name" value="DNA-bd_dom_put_sf"/>
</dbReference>
<dbReference type="SUPFAM" id="SSF54991">
    <property type="entry name" value="Anticodon-binding domain of PheRS"/>
    <property type="match status" value="1"/>
</dbReference>
<dbReference type="GO" id="GO:0000287">
    <property type="term" value="F:magnesium ion binding"/>
    <property type="evidence" value="ECO:0007669"/>
    <property type="project" value="UniProtKB-UniRule"/>
</dbReference>
<feature type="domain" description="FDX-ACB" evidence="14">
    <location>
        <begin position="645"/>
        <end position="739"/>
    </location>
</feature>
<keyword evidence="5 13" id="KW-0436">Ligase</keyword>
<reference evidence="16 17" key="1">
    <citation type="submission" date="2019-02" db="EMBL/GenBank/DDBJ databases">
        <title>Deep-cultivation of Planctomycetes and their phenomic and genomic characterization uncovers novel biology.</title>
        <authorList>
            <person name="Wiegand S."/>
            <person name="Jogler M."/>
            <person name="Boedeker C."/>
            <person name="Pinto D."/>
            <person name="Vollmers J."/>
            <person name="Rivas-Marin E."/>
            <person name="Kohn T."/>
            <person name="Peeters S.H."/>
            <person name="Heuer A."/>
            <person name="Rast P."/>
            <person name="Oberbeckmann S."/>
            <person name="Bunk B."/>
            <person name="Jeske O."/>
            <person name="Meyerdierks A."/>
            <person name="Storesund J.E."/>
            <person name="Kallscheuer N."/>
            <person name="Luecker S."/>
            <person name="Lage O.M."/>
            <person name="Pohl T."/>
            <person name="Merkel B.J."/>
            <person name="Hornburger P."/>
            <person name="Mueller R.-W."/>
            <person name="Bruemmer F."/>
            <person name="Labrenz M."/>
            <person name="Spormann A.M."/>
            <person name="Op Den Camp H."/>
            <person name="Overmann J."/>
            <person name="Amann R."/>
            <person name="Jetten M.S.M."/>
            <person name="Mascher T."/>
            <person name="Medema M.H."/>
            <person name="Devos D.P."/>
            <person name="Kaster A.-K."/>
            <person name="Ovreas L."/>
            <person name="Rohde M."/>
            <person name="Galperin M.Y."/>
            <person name="Jogler C."/>
        </authorList>
    </citation>
    <scope>NUCLEOTIDE SEQUENCE [LARGE SCALE GENOMIC DNA]</scope>
    <source>
        <strain evidence="16 17">V7</strain>
    </source>
</reference>
<dbReference type="SMART" id="SM00873">
    <property type="entry name" value="B3_4"/>
    <property type="match status" value="1"/>
</dbReference>
<keyword evidence="10 13" id="KW-0648">Protein biosynthesis</keyword>
<accession>A0A5C6G138</accession>
<evidence type="ECO:0000256" key="7">
    <source>
        <dbReference type="ARBA" id="ARBA00022741"/>
    </source>
</evidence>
<evidence type="ECO:0000256" key="2">
    <source>
        <dbReference type="ARBA" id="ARBA00008653"/>
    </source>
</evidence>
<dbReference type="FunFam" id="3.30.56.10:FF:000002">
    <property type="entry name" value="Phenylalanine--tRNA ligase beta subunit"/>
    <property type="match status" value="1"/>
</dbReference>
<feature type="binding site" evidence="13">
    <location>
        <position position="411"/>
    </location>
    <ligand>
        <name>Mg(2+)</name>
        <dbReference type="ChEBI" id="CHEBI:18420"/>
        <note>shared with alpha subunit</note>
    </ligand>
</feature>
<gene>
    <name evidence="13 16" type="primary">pheT</name>
    <name evidence="16" type="ORF">V7x_29220</name>
</gene>
<dbReference type="NCBIfam" id="TIGR00472">
    <property type="entry name" value="pheT_bact"/>
    <property type="match status" value="1"/>
</dbReference>
<comment type="caution">
    <text evidence="16">The sequence shown here is derived from an EMBL/GenBank/DDBJ whole genome shotgun (WGS) entry which is preliminary data.</text>
</comment>
<dbReference type="PROSITE" id="PS51447">
    <property type="entry name" value="FDX_ACB"/>
    <property type="match status" value="1"/>
</dbReference>
<evidence type="ECO:0000256" key="11">
    <source>
        <dbReference type="ARBA" id="ARBA00023146"/>
    </source>
</evidence>
<dbReference type="PROSITE" id="PS51483">
    <property type="entry name" value="B5"/>
    <property type="match status" value="1"/>
</dbReference>
<evidence type="ECO:0000256" key="9">
    <source>
        <dbReference type="ARBA" id="ARBA00022842"/>
    </source>
</evidence>
<comment type="subunit">
    <text evidence="3 13">Tetramer of two alpha and two beta subunits.</text>
</comment>
<dbReference type="GO" id="GO:0009328">
    <property type="term" value="C:phenylalanine-tRNA ligase complex"/>
    <property type="evidence" value="ECO:0007669"/>
    <property type="project" value="TreeGrafter"/>
</dbReference>